<dbReference type="EMBL" id="CM016556">
    <property type="protein sequence ID" value="TKW17324.1"/>
    <property type="molecule type" value="Genomic_DNA"/>
</dbReference>
<dbReference type="EMBL" id="CM016556">
    <property type="protein sequence ID" value="TKW17322.1"/>
    <property type="molecule type" value="Genomic_DNA"/>
</dbReference>
<accession>A0A4U6UNZ1</accession>
<dbReference type="Proteomes" id="UP000298652">
    <property type="component" value="Chromosome 5"/>
</dbReference>
<dbReference type="Gramene" id="TKW17322">
    <property type="protein sequence ID" value="TKW17322"/>
    <property type="gene ID" value="SEVIR_5G359100v2"/>
</dbReference>
<dbReference type="GO" id="GO:0006351">
    <property type="term" value="P:DNA-templated transcription"/>
    <property type="evidence" value="ECO:0007669"/>
    <property type="project" value="InterPro"/>
</dbReference>
<feature type="coiled-coil region" evidence="7">
    <location>
        <begin position="182"/>
        <end position="209"/>
    </location>
</feature>
<dbReference type="AlphaFoldDB" id="A0A4U6UNZ1"/>
<evidence type="ECO:0000256" key="1">
    <source>
        <dbReference type="ARBA" id="ARBA00004123"/>
    </source>
</evidence>
<evidence type="ECO:0000313" key="12">
    <source>
        <dbReference type="Proteomes" id="UP000298652"/>
    </source>
</evidence>
<keyword evidence="12" id="KW-1185">Reference proteome</keyword>
<dbReference type="CDD" id="cd14708">
    <property type="entry name" value="bZIP_HBP1b-like"/>
    <property type="match status" value="1"/>
</dbReference>
<dbReference type="FunFam" id="1.20.5.170:FF:000019">
    <property type="entry name" value="BZIP family transcription factor"/>
    <property type="match status" value="1"/>
</dbReference>
<dbReference type="Gramene" id="TKW17324">
    <property type="protein sequence ID" value="TKW17324"/>
    <property type="gene ID" value="SEVIR_5G359100v2"/>
</dbReference>
<feature type="compositionally biased region" description="Low complexity" evidence="8">
    <location>
        <begin position="1"/>
        <end position="23"/>
    </location>
</feature>
<dbReference type="GO" id="GO:0005634">
    <property type="term" value="C:nucleus"/>
    <property type="evidence" value="ECO:0007669"/>
    <property type="project" value="UniProtKB-SubCell"/>
</dbReference>
<feature type="domain" description="BZIP" evidence="9">
    <location>
        <begin position="161"/>
        <end position="205"/>
    </location>
</feature>
<dbReference type="Gramene" id="TKW17323">
    <property type="protein sequence ID" value="TKW17323"/>
    <property type="gene ID" value="SEVIR_5G359100v2"/>
</dbReference>
<dbReference type="InterPro" id="IPR004827">
    <property type="entry name" value="bZIP"/>
</dbReference>
<evidence type="ECO:0000256" key="2">
    <source>
        <dbReference type="ARBA" id="ARBA00007163"/>
    </source>
</evidence>
<feature type="region of interest" description="Disordered" evidence="8">
    <location>
        <begin position="1"/>
        <end position="38"/>
    </location>
</feature>
<evidence type="ECO:0000256" key="6">
    <source>
        <dbReference type="ARBA" id="ARBA00023242"/>
    </source>
</evidence>
<organism evidence="11 12">
    <name type="scientific">Setaria viridis</name>
    <name type="common">Green bristlegrass</name>
    <name type="synonym">Setaria italica subsp. viridis</name>
    <dbReference type="NCBI Taxonomy" id="4556"/>
    <lineage>
        <taxon>Eukaryota</taxon>
        <taxon>Viridiplantae</taxon>
        <taxon>Streptophyta</taxon>
        <taxon>Embryophyta</taxon>
        <taxon>Tracheophyta</taxon>
        <taxon>Spermatophyta</taxon>
        <taxon>Magnoliopsida</taxon>
        <taxon>Liliopsida</taxon>
        <taxon>Poales</taxon>
        <taxon>Poaceae</taxon>
        <taxon>PACMAD clade</taxon>
        <taxon>Panicoideae</taxon>
        <taxon>Panicodae</taxon>
        <taxon>Paniceae</taxon>
        <taxon>Cenchrinae</taxon>
        <taxon>Setaria</taxon>
    </lineage>
</organism>
<evidence type="ECO:0008006" key="13">
    <source>
        <dbReference type="Google" id="ProtNLM"/>
    </source>
</evidence>
<keyword evidence="4" id="KW-0238">DNA-binding</keyword>
<evidence type="ECO:0000313" key="11">
    <source>
        <dbReference type="EMBL" id="TKW17322.1"/>
    </source>
</evidence>
<evidence type="ECO:0000259" key="10">
    <source>
        <dbReference type="PROSITE" id="PS51806"/>
    </source>
</evidence>
<keyword evidence="5" id="KW-0804">Transcription</keyword>
<feature type="domain" description="DOG1" evidence="10">
    <location>
        <begin position="228"/>
        <end position="445"/>
    </location>
</feature>
<evidence type="ECO:0000256" key="7">
    <source>
        <dbReference type="SAM" id="Coils"/>
    </source>
</evidence>
<dbReference type="InterPro" id="IPR025422">
    <property type="entry name" value="TGA_domain"/>
</dbReference>
<dbReference type="Pfam" id="PF14144">
    <property type="entry name" value="DOG1"/>
    <property type="match status" value="1"/>
</dbReference>
<sequence>MESRRGGSAAAAAAAAAEDAGGAMPSFGPPQHSIHTDMNSMQPSRVADFGALAQSAGFRIEDLANINTGTLFNLKTNTHTISNNPLQFGNYGKPISPSHINTTTAATAAARIDPQSLEQQTGAQPNLVALPTGNIENWGESAMADSPMTDTSTDPDTDERNQMTLRRLAQNREAARKSRLRKKTYIQNLESSRLKLTQLEQELQRARQQGIFISTSGDQPQSTSGNGALAFDMEYARWLEEHNKHVNELRAAVNAHAGDNDLRGIVDSIMAHYDEIFRLKGVAAKADVFHVLSGMWKTPAERCFMWLGGFRSSELLKLLAGQLEPLTDQQLVGISNLQQSSQQAEDALSQGMEALQQSLAETLASGSLGPAGSSGNVASYMGQMAMAMGKLGTLENFLRQADNLRLQTLQQMQRILTTRQSARALLAISDYFSRLRALSSLWLARPRE</sequence>
<dbReference type="GO" id="GO:0003700">
    <property type="term" value="F:DNA-binding transcription factor activity"/>
    <property type="evidence" value="ECO:0007669"/>
    <property type="project" value="InterPro"/>
</dbReference>
<reference evidence="11 12" key="1">
    <citation type="submission" date="2019-03" db="EMBL/GenBank/DDBJ databases">
        <title>WGS assembly of Setaria viridis.</title>
        <authorList>
            <person name="Huang P."/>
            <person name="Jenkins J."/>
            <person name="Grimwood J."/>
            <person name="Barry K."/>
            <person name="Healey A."/>
            <person name="Mamidi S."/>
            <person name="Sreedasyam A."/>
            <person name="Shu S."/>
            <person name="Feldman M."/>
            <person name="Wu J."/>
            <person name="Yu Y."/>
            <person name="Chen C."/>
            <person name="Johnson J."/>
            <person name="Rokhsar D."/>
            <person name="Baxter I."/>
            <person name="Schmutz J."/>
            <person name="Brutnell T."/>
            <person name="Kellogg E."/>
        </authorList>
    </citation>
    <scope>NUCLEOTIDE SEQUENCE [LARGE SCALE GENOMIC DNA]</scope>
    <source>
        <strain evidence="12">cv. A10</strain>
    </source>
</reference>
<dbReference type="GO" id="GO:0043565">
    <property type="term" value="F:sequence-specific DNA binding"/>
    <property type="evidence" value="ECO:0007669"/>
    <property type="project" value="InterPro"/>
</dbReference>
<dbReference type="SUPFAM" id="SSF57959">
    <property type="entry name" value="Leucine zipper domain"/>
    <property type="match status" value="1"/>
</dbReference>
<keyword evidence="6" id="KW-0539">Nucleus</keyword>
<name>A0A4U6UNZ1_SETVI</name>
<dbReference type="PROSITE" id="PS00036">
    <property type="entry name" value="BZIP_BASIC"/>
    <property type="match status" value="1"/>
</dbReference>
<dbReference type="PROSITE" id="PS51806">
    <property type="entry name" value="DOG1"/>
    <property type="match status" value="1"/>
</dbReference>
<dbReference type="PANTHER" id="PTHR45693">
    <property type="entry name" value="TRANSCRIPTION FACTOR TGA9"/>
    <property type="match status" value="1"/>
</dbReference>
<dbReference type="PANTHER" id="PTHR45693:SF48">
    <property type="entry name" value="TRANSCRIPTION FACTOR TGAL1"/>
    <property type="match status" value="1"/>
</dbReference>
<dbReference type="InterPro" id="IPR046347">
    <property type="entry name" value="bZIP_sf"/>
</dbReference>
<evidence type="ECO:0000256" key="5">
    <source>
        <dbReference type="ARBA" id="ARBA00023163"/>
    </source>
</evidence>
<proteinExistence type="inferred from homology"/>
<evidence type="ECO:0000259" key="9">
    <source>
        <dbReference type="PROSITE" id="PS50217"/>
    </source>
</evidence>
<comment type="similarity">
    <text evidence="2">Belongs to the bZIP family.</text>
</comment>
<gene>
    <name evidence="11" type="ORF">SEVIR_5G359100v2</name>
</gene>
<evidence type="ECO:0000256" key="8">
    <source>
        <dbReference type="SAM" id="MobiDB-lite"/>
    </source>
</evidence>
<dbReference type="PROSITE" id="PS50217">
    <property type="entry name" value="BZIP"/>
    <property type="match status" value="1"/>
</dbReference>
<comment type="subcellular location">
    <subcellularLocation>
        <location evidence="1">Nucleus</location>
    </subcellularLocation>
</comment>
<dbReference type="EMBL" id="CM016556">
    <property type="protein sequence ID" value="TKW17323.1"/>
    <property type="molecule type" value="Genomic_DNA"/>
</dbReference>
<protein>
    <recommendedName>
        <fullName evidence="13">DOG1 domain-containing protein</fullName>
    </recommendedName>
</protein>
<evidence type="ECO:0000256" key="3">
    <source>
        <dbReference type="ARBA" id="ARBA00023015"/>
    </source>
</evidence>
<keyword evidence="3" id="KW-0805">Transcription regulation</keyword>
<dbReference type="SMART" id="SM00338">
    <property type="entry name" value="BRLZ"/>
    <property type="match status" value="1"/>
</dbReference>
<dbReference type="Gene3D" id="1.20.5.170">
    <property type="match status" value="1"/>
</dbReference>
<evidence type="ECO:0000256" key="4">
    <source>
        <dbReference type="ARBA" id="ARBA00023125"/>
    </source>
</evidence>
<keyword evidence="7" id="KW-0175">Coiled coil</keyword>